<dbReference type="RefSeq" id="WP_368647767.1">
    <property type="nucleotide sequence ID" value="NZ_CP158257.1"/>
</dbReference>
<reference evidence="1" key="1">
    <citation type="submission" date="2024-05" db="EMBL/GenBank/DDBJ databases">
        <authorList>
            <person name="Luo Y.-C."/>
            <person name="Nicholds J."/>
            <person name="Mortimer T."/>
            <person name="Maboni G."/>
        </authorList>
    </citation>
    <scope>NUCLEOTIDE SEQUENCE</scope>
    <source>
        <strain evidence="1">150221</strain>
    </source>
</reference>
<dbReference type="KEGG" id="cgin:ABRZ00_12975"/>
<sequence>MTTKTEIKLPSLPQPRIMPQAQDTKIAYGYGIDDMDAYARAAVEADRQDHLRGAAKMMPSDDELLQLASEYCDSTDATGEEPRFTTDESILRFARAMLSRYSSGQPAASAEPVAQELTRSSISVSCPHCGAGPYYYCAHPFRNGGGAAPVAQEPVATDIDDLIERVLDAQQDINLEANMHMSQTLCNAAALLDDVETALRRYAAPVAAQAQPDVQTLIAYAEGRIKHVNEGECPDNIEGHDARDPDCPVCRALMGTIHAQPAMPPLTEAMRAVLRNENDVYGDEDALYAALCDAAQAQSSGISGELAEPSGNSGELASAQDRADAERYRWATALDDNSETLHSIVLSYGGDQAKVNERVDVYRACDDSAAKGDDHA</sequence>
<dbReference type="EMBL" id="CP158257">
    <property type="protein sequence ID" value="XDJ55436.1"/>
    <property type="molecule type" value="Genomic_DNA"/>
</dbReference>
<dbReference type="AlphaFoldDB" id="A0AB39DJT0"/>
<organism evidence="1">
    <name type="scientific">Castellaniella ginsengisoli</name>
    <dbReference type="NCBI Taxonomy" id="546114"/>
    <lineage>
        <taxon>Bacteria</taxon>
        <taxon>Pseudomonadati</taxon>
        <taxon>Pseudomonadota</taxon>
        <taxon>Betaproteobacteria</taxon>
        <taxon>Burkholderiales</taxon>
        <taxon>Alcaligenaceae</taxon>
        <taxon>Castellaniella</taxon>
    </lineage>
</organism>
<proteinExistence type="predicted"/>
<accession>A0AB39DJT0</accession>
<evidence type="ECO:0000313" key="1">
    <source>
        <dbReference type="EMBL" id="XDJ55436.1"/>
    </source>
</evidence>
<gene>
    <name evidence="1" type="ORF">ABRZ00_12975</name>
</gene>
<dbReference type="GeneID" id="93068463"/>
<protein>
    <submittedName>
        <fullName evidence="1">Uncharacterized protein</fullName>
    </submittedName>
</protein>
<name>A0AB39DJT0_9BURK</name>